<keyword evidence="1" id="KW-0479">Metal-binding</keyword>
<dbReference type="InterPro" id="IPR002893">
    <property type="entry name" value="Znf_MYND"/>
</dbReference>
<evidence type="ECO:0000256" key="2">
    <source>
        <dbReference type="ARBA" id="ARBA00022771"/>
    </source>
</evidence>
<evidence type="ECO:0000259" key="5">
    <source>
        <dbReference type="PROSITE" id="PS50865"/>
    </source>
</evidence>
<dbReference type="OrthoDB" id="265717at2759"/>
<evidence type="ECO:0000256" key="1">
    <source>
        <dbReference type="ARBA" id="ARBA00022723"/>
    </source>
</evidence>
<evidence type="ECO:0000256" key="3">
    <source>
        <dbReference type="ARBA" id="ARBA00022833"/>
    </source>
</evidence>
<gene>
    <name evidence="6" type="ORF">N7456_000974</name>
</gene>
<dbReference type="PROSITE" id="PS01360">
    <property type="entry name" value="ZF_MYND_1"/>
    <property type="match status" value="1"/>
</dbReference>
<organism evidence="6 7">
    <name type="scientific">Penicillium angulare</name>
    <dbReference type="NCBI Taxonomy" id="116970"/>
    <lineage>
        <taxon>Eukaryota</taxon>
        <taxon>Fungi</taxon>
        <taxon>Dikarya</taxon>
        <taxon>Ascomycota</taxon>
        <taxon>Pezizomycotina</taxon>
        <taxon>Eurotiomycetes</taxon>
        <taxon>Eurotiomycetidae</taxon>
        <taxon>Eurotiales</taxon>
        <taxon>Aspergillaceae</taxon>
        <taxon>Penicillium</taxon>
    </lineage>
</organism>
<dbReference type="AlphaFoldDB" id="A0A9W9KSU6"/>
<accession>A0A9W9KSU6</accession>
<proteinExistence type="predicted"/>
<keyword evidence="7" id="KW-1185">Reference proteome</keyword>
<evidence type="ECO:0000313" key="6">
    <source>
        <dbReference type="EMBL" id="KAJ5116626.1"/>
    </source>
</evidence>
<reference evidence="6" key="2">
    <citation type="journal article" date="2023" name="IMA Fungus">
        <title>Comparative genomic study of the Penicillium genus elucidates a diverse pangenome and 15 lateral gene transfer events.</title>
        <authorList>
            <person name="Petersen C."/>
            <person name="Sorensen T."/>
            <person name="Nielsen M.R."/>
            <person name="Sondergaard T.E."/>
            <person name="Sorensen J.L."/>
            <person name="Fitzpatrick D.A."/>
            <person name="Frisvad J.C."/>
            <person name="Nielsen K.L."/>
        </authorList>
    </citation>
    <scope>NUCLEOTIDE SEQUENCE</scope>
    <source>
        <strain evidence="6">IBT 30069</strain>
    </source>
</reference>
<name>A0A9W9KSU6_9EURO</name>
<comment type="caution">
    <text evidence="6">The sequence shown here is derived from an EMBL/GenBank/DDBJ whole genome shotgun (WGS) entry which is preliminary data.</text>
</comment>
<feature type="domain" description="MYND-type" evidence="5">
    <location>
        <begin position="22"/>
        <end position="59"/>
    </location>
</feature>
<sequence length="153" mass="17293">MTWQDILHSEPIQPKAALPWGCEVCGTKENLKNCTGCNVVSYCGREHQKKHRKEHKDLCGLVESAGMNLSDITQRLGPHPYDPTIPNLPRLLNDMRVEHHLPTFFSMVGCLLQYLERIYTRKAVAEAVKITKQRLLCSTDNYAAAGTVAAFWI</sequence>
<dbReference type="PROSITE" id="PS50865">
    <property type="entry name" value="ZF_MYND_2"/>
    <property type="match status" value="1"/>
</dbReference>
<dbReference type="Pfam" id="PF01753">
    <property type="entry name" value="zf-MYND"/>
    <property type="match status" value="1"/>
</dbReference>
<keyword evidence="2 4" id="KW-0863">Zinc-finger</keyword>
<reference evidence="6" key="1">
    <citation type="submission" date="2022-11" db="EMBL/GenBank/DDBJ databases">
        <authorList>
            <person name="Petersen C."/>
        </authorList>
    </citation>
    <scope>NUCLEOTIDE SEQUENCE</scope>
    <source>
        <strain evidence="6">IBT 30069</strain>
    </source>
</reference>
<dbReference type="EMBL" id="JAPQKH010000001">
    <property type="protein sequence ID" value="KAJ5116626.1"/>
    <property type="molecule type" value="Genomic_DNA"/>
</dbReference>
<evidence type="ECO:0000313" key="7">
    <source>
        <dbReference type="Proteomes" id="UP001149165"/>
    </source>
</evidence>
<dbReference type="Gene3D" id="6.10.140.2220">
    <property type="match status" value="1"/>
</dbReference>
<keyword evidence="3" id="KW-0862">Zinc</keyword>
<evidence type="ECO:0000256" key="4">
    <source>
        <dbReference type="PROSITE-ProRule" id="PRU00134"/>
    </source>
</evidence>
<dbReference type="Proteomes" id="UP001149165">
    <property type="component" value="Unassembled WGS sequence"/>
</dbReference>
<protein>
    <recommendedName>
        <fullName evidence="5">MYND-type domain-containing protein</fullName>
    </recommendedName>
</protein>
<dbReference type="SUPFAM" id="SSF144232">
    <property type="entry name" value="HIT/MYND zinc finger-like"/>
    <property type="match status" value="1"/>
</dbReference>
<dbReference type="GO" id="GO:0008270">
    <property type="term" value="F:zinc ion binding"/>
    <property type="evidence" value="ECO:0007669"/>
    <property type="project" value="UniProtKB-KW"/>
</dbReference>